<dbReference type="Pfam" id="PF00386">
    <property type="entry name" value="C1q"/>
    <property type="match status" value="1"/>
</dbReference>
<organism evidence="5 6">
    <name type="scientific">Dreissena polymorpha</name>
    <name type="common">Zebra mussel</name>
    <name type="synonym">Mytilus polymorpha</name>
    <dbReference type="NCBI Taxonomy" id="45954"/>
    <lineage>
        <taxon>Eukaryota</taxon>
        <taxon>Metazoa</taxon>
        <taxon>Spiralia</taxon>
        <taxon>Lophotrochozoa</taxon>
        <taxon>Mollusca</taxon>
        <taxon>Bivalvia</taxon>
        <taxon>Autobranchia</taxon>
        <taxon>Heteroconchia</taxon>
        <taxon>Euheterodonta</taxon>
        <taxon>Imparidentia</taxon>
        <taxon>Neoheterodontei</taxon>
        <taxon>Myida</taxon>
        <taxon>Dreissenoidea</taxon>
        <taxon>Dreissenidae</taxon>
        <taxon>Dreissena</taxon>
    </lineage>
</organism>
<comment type="subcellular location">
    <subcellularLocation>
        <location evidence="1">Secreted</location>
    </subcellularLocation>
</comment>
<dbReference type="SMART" id="SM00110">
    <property type="entry name" value="C1Q"/>
    <property type="match status" value="1"/>
</dbReference>
<protein>
    <recommendedName>
        <fullName evidence="4">C1q domain-containing protein</fullName>
    </recommendedName>
</protein>
<dbReference type="EMBL" id="JAIWYP010000007">
    <property type="protein sequence ID" value="KAH3801295.1"/>
    <property type="molecule type" value="Genomic_DNA"/>
</dbReference>
<reference evidence="5" key="1">
    <citation type="journal article" date="2019" name="bioRxiv">
        <title>The Genome of the Zebra Mussel, Dreissena polymorpha: A Resource for Invasive Species Research.</title>
        <authorList>
            <person name="McCartney M.A."/>
            <person name="Auch B."/>
            <person name="Kono T."/>
            <person name="Mallez S."/>
            <person name="Zhang Y."/>
            <person name="Obille A."/>
            <person name="Becker A."/>
            <person name="Abrahante J.E."/>
            <person name="Garbe J."/>
            <person name="Badalamenti J.P."/>
            <person name="Herman A."/>
            <person name="Mangelson H."/>
            <person name="Liachko I."/>
            <person name="Sullivan S."/>
            <person name="Sone E.D."/>
            <person name="Koren S."/>
            <person name="Silverstein K.A.T."/>
            <person name="Beckman K.B."/>
            <person name="Gohl D.M."/>
        </authorList>
    </citation>
    <scope>NUCLEOTIDE SEQUENCE</scope>
    <source>
        <strain evidence="5">Duluth1</strain>
        <tissue evidence="5">Whole animal</tissue>
    </source>
</reference>
<evidence type="ECO:0000256" key="1">
    <source>
        <dbReference type="ARBA" id="ARBA00004613"/>
    </source>
</evidence>
<evidence type="ECO:0000313" key="6">
    <source>
        <dbReference type="Proteomes" id="UP000828390"/>
    </source>
</evidence>
<evidence type="ECO:0000256" key="2">
    <source>
        <dbReference type="ARBA" id="ARBA00022525"/>
    </source>
</evidence>
<dbReference type="Gene3D" id="2.60.120.40">
    <property type="match status" value="1"/>
</dbReference>
<dbReference type="InterPro" id="IPR008983">
    <property type="entry name" value="Tumour_necrosis_fac-like_dom"/>
</dbReference>
<dbReference type="PRINTS" id="PR00007">
    <property type="entry name" value="COMPLEMNTC1Q"/>
</dbReference>
<dbReference type="AlphaFoldDB" id="A0A9D4FM31"/>
<dbReference type="InterPro" id="IPR050822">
    <property type="entry name" value="Cerebellin_Synaptic_Org"/>
</dbReference>
<dbReference type="GO" id="GO:0005576">
    <property type="term" value="C:extracellular region"/>
    <property type="evidence" value="ECO:0007669"/>
    <property type="project" value="UniProtKB-SubCell"/>
</dbReference>
<dbReference type="InterPro" id="IPR001073">
    <property type="entry name" value="C1q_dom"/>
</dbReference>
<dbReference type="Proteomes" id="UP000828390">
    <property type="component" value="Unassembled WGS sequence"/>
</dbReference>
<dbReference type="PANTHER" id="PTHR22923:SF116">
    <property type="entry name" value="C1Q DOMAIN-CONTAINING PROTEIN"/>
    <property type="match status" value="1"/>
</dbReference>
<sequence>MTVAFTACISEQDRVNIGHLQTIVFDLVKTNVGNAYKGTSGIFIAPVSGVYDFHLSAMVTVDHVIYLNIIKNGVTFDVMVAEGHGRVTTVTEFWTIELQTNDLVWIQSDTTWVDGHITALHGWCNSVFSGFLIGV</sequence>
<accession>A0A9D4FM31</accession>
<name>A0A9D4FM31_DREPO</name>
<proteinExistence type="predicted"/>
<gene>
    <name evidence="5" type="ORF">DPMN_154943</name>
</gene>
<reference evidence="5" key="2">
    <citation type="submission" date="2020-11" db="EMBL/GenBank/DDBJ databases">
        <authorList>
            <person name="McCartney M.A."/>
            <person name="Auch B."/>
            <person name="Kono T."/>
            <person name="Mallez S."/>
            <person name="Becker A."/>
            <person name="Gohl D.M."/>
            <person name="Silverstein K.A.T."/>
            <person name="Koren S."/>
            <person name="Bechman K.B."/>
            <person name="Herman A."/>
            <person name="Abrahante J.E."/>
            <person name="Garbe J."/>
        </authorList>
    </citation>
    <scope>NUCLEOTIDE SEQUENCE</scope>
    <source>
        <strain evidence="5">Duluth1</strain>
        <tissue evidence="5">Whole animal</tissue>
    </source>
</reference>
<dbReference type="PROSITE" id="PS50871">
    <property type="entry name" value="C1Q"/>
    <property type="match status" value="1"/>
</dbReference>
<comment type="caution">
    <text evidence="5">The sequence shown here is derived from an EMBL/GenBank/DDBJ whole genome shotgun (WGS) entry which is preliminary data.</text>
</comment>
<dbReference type="PANTHER" id="PTHR22923">
    <property type="entry name" value="CEREBELLIN-RELATED"/>
    <property type="match status" value="1"/>
</dbReference>
<keyword evidence="6" id="KW-1185">Reference proteome</keyword>
<feature type="domain" description="C1q" evidence="4">
    <location>
        <begin position="1"/>
        <end position="135"/>
    </location>
</feature>
<evidence type="ECO:0000259" key="4">
    <source>
        <dbReference type="PROSITE" id="PS50871"/>
    </source>
</evidence>
<keyword evidence="2" id="KW-0964">Secreted</keyword>
<evidence type="ECO:0000256" key="3">
    <source>
        <dbReference type="ARBA" id="ARBA00022729"/>
    </source>
</evidence>
<evidence type="ECO:0000313" key="5">
    <source>
        <dbReference type="EMBL" id="KAH3801295.1"/>
    </source>
</evidence>
<keyword evidence="3" id="KW-0732">Signal</keyword>
<dbReference type="SUPFAM" id="SSF49842">
    <property type="entry name" value="TNF-like"/>
    <property type="match status" value="1"/>
</dbReference>